<sequence>MKNKILKGIKYLFITFLLCLLYGFSVKRYDNYLGKEYVQYWDDNKSLFESVKQNKTLTFRNLDEYVKTNDLFLYGEFHGIKETIKIDFELIKYLNKNAGMKIHLAEIDFSQAYFLNEYLLTGDEKRIDYVLNSWIINHGHNNLDYKNKWIQIRKLNSINSEDSQIRVYGIDKVQNINVTQNHLKILLSKLNLSSDIPQDENLFLEWTEYELPKVIASINLNTTTIDYVRDIEHIRKNLVDYYKTTTREDVMFLNFIDLYKRYNFQGQKIYGSFGEAHVLQKEMNKKKNFGTLVTNQNSPVKSKTYTIISRYLDSYMDAPSKYLPFFLKSNEEHTKTTVSCDNTFLLYHFGISDLKKITNENTNTFFDINKIKSPYQNSLRLMESTGLLSLFSGMKITDKNTSATDYAQAVILIRNSNWAEPLK</sequence>
<reference evidence="2" key="1">
    <citation type="submission" date="2016-10" db="EMBL/GenBank/DDBJ databases">
        <authorList>
            <person name="Varghese N."/>
            <person name="Submissions S."/>
        </authorList>
    </citation>
    <scope>NUCLEOTIDE SEQUENCE [LARGE SCALE GENOMIC DNA]</scope>
    <source>
        <strain evidence="2">DSM 15719</strain>
    </source>
</reference>
<dbReference type="AlphaFoldDB" id="A0A1H9P1K8"/>
<accession>A0A1H9P1K8</accession>
<dbReference type="EMBL" id="FOFZ01000012">
    <property type="protein sequence ID" value="SER41785.1"/>
    <property type="molecule type" value="Genomic_DNA"/>
</dbReference>
<gene>
    <name evidence="1" type="ORF">SAMN05444355_11220</name>
</gene>
<keyword evidence="2" id="KW-1185">Reference proteome</keyword>
<organism evidence="1 2">
    <name type="scientific">Flavobacterium frigoris</name>
    <dbReference type="NCBI Taxonomy" id="229204"/>
    <lineage>
        <taxon>Bacteria</taxon>
        <taxon>Pseudomonadati</taxon>
        <taxon>Bacteroidota</taxon>
        <taxon>Flavobacteriia</taxon>
        <taxon>Flavobacteriales</taxon>
        <taxon>Flavobacteriaceae</taxon>
        <taxon>Flavobacterium</taxon>
    </lineage>
</organism>
<evidence type="ECO:0000313" key="1">
    <source>
        <dbReference type="EMBL" id="SER41785.1"/>
    </source>
</evidence>
<proteinExistence type="predicted"/>
<evidence type="ECO:0000313" key="2">
    <source>
        <dbReference type="Proteomes" id="UP000183658"/>
    </source>
</evidence>
<protein>
    <recommendedName>
        <fullName evidence="3">Erythromycin esterase</fullName>
    </recommendedName>
</protein>
<dbReference type="SUPFAM" id="SSF159501">
    <property type="entry name" value="EreA/ChaN-like"/>
    <property type="match status" value="1"/>
</dbReference>
<evidence type="ECO:0008006" key="3">
    <source>
        <dbReference type="Google" id="ProtNLM"/>
    </source>
</evidence>
<dbReference type="OrthoDB" id="1112626at2"/>
<dbReference type="Proteomes" id="UP000183658">
    <property type="component" value="Unassembled WGS sequence"/>
</dbReference>
<name>A0A1H9P1K8_FLAFI</name>
<dbReference type="RefSeq" id="WP_074724086.1">
    <property type="nucleotide sequence ID" value="NZ_CBCRVS010000013.1"/>
</dbReference>